<evidence type="ECO:0000313" key="2">
    <source>
        <dbReference type="EMBL" id="AIC93655.1"/>
    </source>
</evidence>
<dbReference type="AlphaFoldDB" id="A0A060LV41"/>
<accession>A0A060LV41</accession>
<proteinExistence type="predicted"/>
<keyword evidence="2" id="KW-0670">Pyruvate</keyword>
<dbReference type="eggNOG" id="COG1762">
    <property type="taxonomic scope" value="Bacteria"/>
</dbReference>
<dbReference type="KEGG" id="ble:BleG1_1052"/>
<protein>
    <submittedName>
        <fullName evidence="2">Phosphotransferase system, phosphoenolpyruvate-dependent sugar enzyme IIA component</fullName>
    </submittedName>
</protein>
<dbReference type="CDD" id="cd00211">
    <property type="entry name" value="PTS_IIA_fru"/>
    <property type="match status" value="1"/>
</dbReference>
<keyword evidence="2" id="KW-0808">Transferase</keyword>
<dbReference type="EMBL" id="CP003923">
    <property type="protein sequence ID" value="AIC93655.1"/>
    <property type="molecule type" value="Genomic_DNA"/>
</dbReference>
<dbReference type="InterPro" id="IPR051541">
    <property type="entry name" value="PTS_SugarTrans_NitroReg"/>
</dbReference>
<dbReference type="InterPro" id="IPR002178">
    <property type="entry name" value="PTS_EIIA_type-2_dom"/>
</dbReference>
<dbReference type="PATRIC" id="fig|1246626.3.peg.1056"/>
<evidence type="ECO:0000313" key="3">
    <source>
        <dbReference type="Proteomes" id="UP000027142"/>
    </source>
</evidence>
<dbReference type="RefSeq" id="WP_038477995.1">
    <property type="nucleotide sequence ID" value="NZ_CP003923.1"/>
</dbReference>
<dbReference type="PROSITE" id="PS51094">
    <property type="entry name" value="PTS_EIIA_TYPE_2"/>
    <property type="match status" value="1"/>
</dbReference>
<dbReference type="Pfam" id="PF00359">
    <property type="entry name" value="PTS_EIIA_2"/>
    <property type="match status" value="1"/>
</dbReference>
<dbReference type="HOGENOM" id="CLU_072531_6_0_9"/>
<dbReference type="InterPro" id="IPR016152">
    <property type="entry name" value="PTrfase/Anion_transptr"/>
</dbReference>
<dbReference type="Proteomes" id="UP000027142">
    <property type="component" value="Chromosome"/>
</dbReference>
<evidence type="ECO:0000259" key="1">
    <source>
        <dbReference type="PROSITE" id="PS51094"/>
    </source>
</evidence>
<dbReference type="Gene3D" id="3.40.930.10">
    <property type="entry name" value="Mannitol-specific EII, Chain A"/>
    <property type="match status" value="1"/>
</dbReference>
<dbReference type="PANTHER" id="PTHR47738">
    <property type="entry name" value="PTS SYSTEM FRUCTOSE-LIKE EIIA COMPONENT-RELATED"/>
    <property type="match status" value="1"/>
</dbReference>
<keyword evidence="3" id="KW-1185">Reference proteome</keyword>
<dbReference type="OrthoDB" id="370976at2"/>
<dbReference type="STRING" id="1246626.BleG1_1052"/>
<dbReference type="SUPFAM" id="SSF55804">
    <property type="entry name" value="Phoshotransferase/anion transport protein"/>
    <property type="match status" value="1"/>
</dbReference>
<name>A0A060LV41_9BACI</name>
<reference evidence="2 3" key="1">
    <citation type="journal article" date="2014" name="Gene">
        <title>A comparative genomic analysis of the alkalitolerant soil bacterium Bacillus lehensis G1.</title>
        <authorList>
            <person name="Noor Y.M."/>
            <person name="Samsulrizal N.H."/>
            <person name="Jema'on N.A."/>
            <person name="Low K.O."/>
            <person name="Ramli A.N."/>
            <person name="Alias N.I."/>
            <person name="Damis S.I."/>
            <person name="Fuzi S.F."/>
            <person name="Isa M.N."/>
            <person name="Murad A.M."/>
            <person name="Raih M.F."/>
            <person name="Bakar F.D."/>
            <person name="Najimudin N."/>
            <person name="Mahadi N.M."/>
            <person name="Illias R.M."/>
        </authorList>
    </citation>
    <scope>NUCLEOTIDE SEQUENCE [LARGE SCALE GENOMIC DNA]</scope>
    <source>
        <strain evidence="2 3">G1</strain>
    </source>
</reference>
<organism evidence="2 3">
    <name type="scientific">Shouchella lehensis G1</name>
    <dbReference type="NCBI Taxonomy" id="1246626"/>
    <lineage>
        <taxon>Bacteria</taxon>
        <taxon>Bacillati</taxon>
        <taxon>Bacillota</taxon>
        <taxon>Bacilli</taxon>
        <taxon>Bacillales</taxon>
        <taxon>Bacillaceae</taxon>
        <taxon>Shouchella</taxon>
    </lineage>
</organism>
<dbReference type="GO" id="GO:0016740">
    <property type="term" value="F:transferase activity"/>
    <property type="evidence" value="ECO:0007669"/>
    <property type="project" value="UniProtKB-KW"/>
</dbReference>
<gene>
    <name evidence="2" type="ORF">BleG1_1052</name>
</gene>
<feature type="domain" description="PTS EIIA type-2" evidence="1">
    <location>
        <begin position="4"/>
        <end position="151"/>
    </location>
</feature>
<sequence>MDHLLFDASFVYLNQSIHTKKELLTALGTQMEASRCATSGYTQALLEREKDHPTGIPFQPTGVAIPHSNEAFIVKSKISLVTLRRPIHYEQMGTTNVFIPVSIIFLLGIKNDQAARKTVLTLLEKIQDHHFLSTIRSFSSPYEASRYLNKHVQNL</sequence>